<gene>
    <name evidence="1" type="ORF">J41TS12_17510</name>
</gene>
<protein>
    <submittedName>
        <fullName evidence="1">Uncharacterized protein</fullName>
    </submittedName>
</protein>
<dbReference type="RefSeq" id="WP_212939207.1">
    <property type="nucleotide sequence ID" value="NZ_BORR01000005.1"/>
</dbReference>
<evidence type="ECO:0000313" key="2">
    <source>
        <dbReference type="Proteomes" id="UP000681162"/>
    </source>
</evidence>
<accession>A0A919XUZ8</accession>
<dbReference type="AlphaFoldDB" id="A0A919XUZ8"/>
<proteinExistence type="predicted"/>
<reference evidence="1 2" key="1">
    <citation type="submission" date="2021-03" db="EMBL/GenBank/DDBJ databases">
        <title>Antimicrobial resistance genes in bacteria isolated from Japanese honey, and their potential for conferring macrolide and lincosamide resistance in the American foulbrood pathogen Paenibacillus larvae.</title>
        <authorList>
            <person name="Okamoto M."/>
            <person name="Kumagai M."/>
            <person name="Kanamori H."/>
            <person name="Takamatsu D."/>
        </authorList>
    </citation>
    <scope>NUCLEOTIDE SEQUENCE [LARGE SCALE GENOMIC DNA]</scope>
    <source>
        <strain evidence="1 2">J41TS12</strain>
    </source>
</reference>
<dbReference type="EMBL" id="BORR01000005">
    <property type="protein sequence ID" value="GIO36890.1"/>
    <property type="molecule type" value="Genomic_DNA"/>
</dbReference>
<comment type="caution">
    <text evidence="1">The sequence shown here is derived from an EMBL/GenBank/DDBJ whole genome shotgun (WGS) entry which is preliminary data.</text>
</comment>
<dbReference type="Proteomes" id="UP000681162">
    <property type="component" value="Unassembled WGS sequence"/>
</dbReference>
<name>A0A919XUZ8_9BACL</name>
<keyword evidence="2" id="KW-1185">Reference proteome</keyword>
<evidence type="ECO:0000313" key="1">
    <source>
        <dbReference type="EMBL" id="GIO36890.1"/>
    </source>
</evidence>
<sequence>MNYTEMNIPQEDHPSSYALLHYNDGDKETQAEYISNQEEAELRYDAEKIIFH</sequence>
<organism evidence="1 2">
    <name type="scientific">Paenibacillus antibioticophila</name>
    <dbReference type="NCBI Taxonomy" id="1274374"/>
    <lineage>
        <taxon>Bacteria</taxon>
        <taxon>Bacillati</taxon>
        <taxon>Bacillota</taxon>
        <taxon>Bacilli</taxon>
        <taxon>Bacillales</taxon>
        <taxon>Paenibacillaceae</taxon>
        <taxon>Paenibacillus</taxon>
    </lineage>
</organism>